<dbReference type="SUPFAM" id="SSF47384">
    <property type="entry name" value="Homodimeric domain of signal transducing histidine kinase"/>
    <property type="match status" value="1"/>
</dbReference>
<comment type="subcellular location">
    <subcellularLocation>
        <location evidence="2">Membrane</location>
    </subcellularLocation>
</comment>
<evidence type="ECO:0000313" key="13">
    <source>
        <dbReference type="EMBL" id="OWK29995.1"/>
    </source>
</evidence>
<feature type="transmembrane region" description="Helical" evidence="10">
    <location>
        <begin position="150"/>
        <end position="172"/>
    </location>
</feature>
<evidence type="ECO:0000256" key="5">
    <source>
        <dbReference type="ARBA" id="ARBA00022679"/>
    </source>
</evidence>
<dbReference type="InterPro" id="IPR050428">
    <property type="entry name" value="TCS_sensor_his_kinase"/>
</dbReference>
<evidence type="ECO:0000256" key="6">
    <source>
        <dbReference type="ARBA" id="ARBA00022692"/>
    </source>
</evidence>
<keyword evidence="5 13" id="KW-0808">Transferase</keyword>
<dbReference type="GO" id="GO:0000155">
    <property type="term" value="F:phosphorelay sensor kinase activity"/>
    <property type="evidence" value="ECO:0007669"/>
    <property type="project" value="InterPro"/>
</dbReference>
<dbReference type="AlphaFoldDB" id="A0A245ZJU8"/>
<dbReference type="Gene3D" id="1.10.287.130">
    <property type="match status" value="1"/>
</dbReference>
<gene>
    <name evidence="13" type="primary">tcrY</name>
    <name evidence="13" type="ORF">SPMU_24170</name>
</gene>
<evidence type="ECO:0000256" key="2">
    <source>
        <dbReference type="ARBA" id="ARBA00004370"/>
    </source>
</evidence>
<dbReference type="EC" id="2.7.13.3" evidence="3"/>
<dbReference type="Pfam" id="PF02518">
    <property type="entry name" value="HATPase_c"/>
    <property type="match status" value="1"/>
</dbReference>
<evidence type="ECO:0000313" key="14">
    <source>
        <dbReference type="Proteomes" id="UP000197783"/>
    </source>
</evidence>
<dbReference type="PANTHER" id="PTHR45436:SF8">
    <property type="entry name" value="HISTIDINE KINASE"/>
    <property type="match status" value="1"/>
</dbReference>
<evidence type="ECO:0000256" key="3">
    <source>
        <dbReference type="ARBA" id="ARBA00012438"/>
    </source>
</evidence>
<evidence type="ECO:0000256" key="1">
    <source>
        <dbReference type="ARBA" id="ARBA00000085"/>
    </source>
</evidence>
<dbReference type="CDD" id="cd00075">
    <property type="entry name" value="HATPase"/>
    <property type="match status" value="1"/>
</dbReference>
<dbReference type="InterPro" id="IPR036890">
    <property type="entry name" value="HATPase_C_sf"/>
</dbReference>
<keyword evidence="4" id="KW-0597">Phosphoprotein</keyword>
<dbReference type="InterPro" id="IPR003594">
    <property type="entry name" value="HATPase_dom"/>
</dbReference>
<keyword evidence="8 10" id="KW-1133">Transmembrane helix</keyword>
<keyword evidence="10" id="KW-0472">Membrane</keyword>
<dbReference type="InterPro" id="IPR003660">
    <property type="entry name" value="HAMP_dom"/>
</dbReference>
<keyword evidence="14" id="KW-1185">Reference proteome</keyword>
<dbReference type="CDD" id="cd00082">
    <property type="entry name" value="HisKA"/>
    <property type="match status" value="1"/>
</dbReference>
<feature type="domain" description="Histidine kinase" evidence="11">
    <location>
        <begin position="231"/>
        <end position="443"/>
    </location>
</feature>
<evidence type="ECO:0000259" key="12">
    <source>
        <dbReference type="PROSITE" id="PS50885"/>
    </source>
</evidence>
<keyword evidence="9" id="KW-0902">Two-component regulatory system</keyword>
<evidence type="ECO:0000259" key="11">
    <source>
        <dbReference type="PROSITE" id="PS50109"/>
    </source>
</evidence>
<comment type="catalytic activity">
    <reaction evidence="1">
        <text>ATP + protein L-histidine = ADP + protein N-phospho-L-histidine.</text>
        <dbReference type="EC" id="2.7.13.3"/>
    </reaction>
</comment>
<dbReference type="InterPro" id="IPR003661">
    <property type="entry name" value="HisK_dim/P_dom"/>
</dbReference>
<dbReference type="GO" id="GO:0005886">
    <property type="term" value="C:plasma membrane"/>
    <property type="evidence" value="ECO:0007669"/>
    <property type="project" value="TreeGrafter"/>
</dbReference>
<dbReference type="Gene3D" id="3.30.565.10">
    <property type="entry name" value="Histidine kinase-like ATPase, C-terminal domain"/>
    <property type="match status" value="1"/>
</dbReference>
<keyword evidence="6 10" id="KW-0812">Transmembrane</keyword>
<sequence length="449" mass="47034">MALRTLTILFLLVFGAATLITGLATYSASSQALERLVDRRIADVSSAVLSQASPGDKASILALIDTFSRQRASGDVGFELEDAAGRRLGGNVTLARPVPMGFSTLHPGDRIAGLSSGRAEMRDAGGGLRLITIIETEPIDGFTRVQWRNYLLGFGSIAAIVLAGTAIFGILVRHRITDVRRTAEAIIDGDMKRRVPRSGDGGVFDAQAAAFNRMLDRIESLLESVRNVSSDVAHDLRTPLARLRGRLQRIAGAPLADDAAIELDAAVEQCDEILAIFAAILRIAELEGNERRKAFARVDLAEIAAGVIAALSPAASESGHVLIHDGLSSVIVDGDGASITQAVFNLVENALRHTPAGTAIIVSAGQATGTATLAVRDHGPGITHADMATALRRFGRINPSRSAPGHGLGLPLVEAVARLHRGALTLANANPGLLAMLNLPLRAEGGPAT</sequence>
<reference evidence="13 14" key="1">
    <citation type="submission" date="2017-03" db="EMBL/GenBank/DDBJ databases">
        <title>Genome sequence of Sphingomonas mucosissima DSM 17494.</title>
        <authorList>
            <person name="Poehlein A."/>
            <person name="Wuebbeler J.H."/>
            <person name="Steinbuechel A."/>
            <person name="Daniel R."/>
        </authorList>
    </citation>
    <scope>NUCLEOTIDE SEQUENCE [LARGE SCALE GENOMIC DNA]</scope>
    <source>
        <strain evidence="13 14">DSM 17494</strain>
    </source>
</reference>
<keyword evidence="7 13" id="KW-0418">Kinase</keyword>
<comment type="caution">
    <text evidence="13">The sequence shown here is derived from an EMBL/GenBank/DDBJ whole genome shotgun (WGS) entry which is preliminary data.</text>
</comment>
<dbReference type="InterPro" id="IPR005467">
    <property type="entry name" value="His_kinase_dom"/>
</dbReference>
<proteinExistence type="predicted"/>
<evidence type="ECO:0000256" key="10">
    <source>
        <dbReference type="SAM" id="Phobius"/>
    </source>
</evidence>
<dbReference type="SMART" id="SM00388">
    <property type="entry name" value="HisKA"/>
    <property type="match status" value="1"/>
</dbReference>
<dbReference type="RefSeq" id="WP_245833215.1">
    <property type="nucleotide sequence ID" value="NZ_NBBJ01000003.1"/>
</dbReference>
<dbReference type="PANTHER" id="PTHR45436">
    <property type="entry name" value="SENSOR HISTIDINE KINASE YKOH"/>
    <property type="match status" value="1"/>
</dbReference>
<accession>A0A245ZJU8</accession>
<evidence type="ECO:0000256" key="8">
    <source>
        <dbReference type="ARBA" id="ARBA00022989"/>
    </source>
</evidence>
<feature type="domain" description="HAMP" evidence="12">
    <location>
        <begin position="170"/>
        <end position="223"/>
    </location>
</feature>
<dbReference type="EMBL" id="NBBJ01000003">
    <property type="protein sequence ID" value="OWK29995.1"/>
    <property type="molecule type" value="Genomic_DNA"/>
</dbReference>
<dbReference type="PROSITE" id="PS50109">
    <property type="entry name" value="HIS_KIN"/>
    <property type="match status" value="1"/>
</dbReference>
<protein>
    <recommendedName>
        <fullName evidence="3">histidine kinase</fullName>
        <ecNumber evidence="3">2.7.13.3</ecNumber>
    </recommendedName>
</protein>
<dbReference type="SUPFAM" id="SSF55874">
    <property type="entry name" value="ATPase domain of HSP90 chaperone/DNA topoisomerase II/histidine kinase"/>
    <property type="match status" value="1"/>
</dbReference>
<evidence type="ECO:0000256" key="9">
    <source>
        <dbReference type="ARBA" id="ARBA00023012"/>
    </source>
</evidence>
<organism evidence="13 14">
    <name type="scientific">Sphingomonas mucosissima</name>
    <dbReference type="NCBI Taxonomy" id="370959"/>
    <lineage>
        <taxon>Bacteria</taxon>
        <taxon>Pseudomonadati</taxon>
        <taxon>Pseudomonadota</taxon>
        <taxon>Alphaproteobacteria</taxon>
        <taxon>Sphingomonadales</taxon>
        <taxon>Sphingomonadaceae</taxon>
        <taxon>Sphingomonas</taxon>
    </lineage>
</organism>
<dbReference type="InterPro" id="IPR036097">
    <property type="entry name" value="HisK_dim/P_sf"/>
</dbReference>
<evidence type="ECO:0000256" key="4">
    <source>
        <dbReference type="ARBA" id="ARBA00022553"/>
    </source>
</evidence>
<name>A0A245ZJU8_9SPHN</name>
<dbReference type="Pfam" id="PF00512">
    <property type="entry name" value="HisKA"/>
    <property type="match status" value="1"/>
</dbReference>
<dbReference type="Proteomes" id="UP000197783">
    <property type="component" value="Unassembled WGS sequence"/>
</dbReference>
<evidence type="ECO:0000256" key="7">
    <source>
        <dbReference type="ARBA" id="ARBA00022777"/>
    </source>
</evidence>
<dbReference type="PROSITE" id="PS50885">
    <property type="entry name" value="HAMP"/>
    <property type="match status" value="1"/>
</dbReference>
<dbReference type="SMART" id="SM00387">
    <property type="entry name" value="HATPase_c"/>
    <property type="match status" value="1"/>
</dbReference>